<dbReference type="Proteomes" id="UP000698173">
    <property type="component" value="Unassembled WGS sequence"/>
</dbReference>
<keyword evidence="1" id="KW-0812">Transmembrane</keyword>
<evidence type="ECO:0000313" key="2">
    <source>
        <dbReference type="EMBL" id="HJF32662.1"/>
    </source>
</evidence>
<organism evidence="2 3">
    <name type="scientific">Sporosarcina psychrophila</name>
    <name type="common">Bacillus psychrophilus</name>
    <dbReference type="NCBI Taxonomy" id="1476"/>
    <lineage>
        <taxon>Bacteria</taxon>
        <taxon>Bacillati</taxon>
        <taxon>Bacillota</taxon>
        <taxon>Bacilli</taxon>
        <taxon>Bacillales</taxon>
        <taxon>Caryophanaceae</taxon>
        <taxon>Sporosarcina</taxon>
    </lineage>
</organism>
<feature type="transmembrane region" description="Helical" evidence="1">
    <location>
        <begin position="12"/>
        <end position="33"/>
    </location>
</feature>
<keyword evidence="1" id="KW-0472">Membrane</keyword>
<keyword evidence="1" id="KW-1133">Transmembrane helix</keyword>
<evidence type="ECO:0000313" key="3">
    <source>
        <dbReference type="Proteomes" id="UP000698173"/>
    </source>
</evidence>
<sequence length="58" mass="6216">MVTKSKNDWAVVWSIIGIVIAALSIGYCFAHIIELVSNGMENSGRAIAQLTRLIKGGV</sequence>
<protein>
    <submittedName>
        <fullName evidence="2">Uncharacterized protein</fullName>
    </submittedName>
</protein>
<reference evidence="2" key="1">
    <citation type="journal article" date="2021" name="PeerJ">
        <title>Extensive microbial diversity within the chicken gut microbiome revealed by metagenomics and culture.</title>
        <authorList>
            <person name="Gilroy R."/>
            <person name="Ravi A."/>
            <person name="Getino M."/>
            <person name="Pursley I."/>
            <person name="Horton D.L."/>
            <person name="Alikhan N.F."/>
            <person name="Baker D."/>
            <person name="Gharbi K."/>
            <person name="Hall N."/>
            <person name="Watson M."/>
            <person name="Adriaenssens E.M."/>
            <person name="Foster-Nyarko E."/>
            <person name="Jarju S."/>
            <person name="Secka A."/>
            <person name="Antonio M."/>
            <person name="Oren A."/>
            <person name="Chaudhuri R.R."/>
            <person name="La Ragione R."/>
            <person name="Hildebrand F."/>
            <person name="Pallen M.J."/>
        </authorList>
    </citation>
    <scope>NUCLEOTIDE SEQUENCE</scope>
    <source>
        <strain evidence="2">CHK171-7178</strain>
    </source>
</reference>
<dbReference type="EMBL" id="DYWT01000209">
    <property type="protein sequence ID" value="HJF32662.1"/>
    <property type="molecule type" value="Genomic_DNA"/>
</dbReference>
<name>A0A921G0Y4_SPOPS</name>
<evidence type="ECO:0000256" key="1">
    <source>
        <dbReference type="SAM" id="Phobius"/>
    </source>
</evidence>
<dbReference type="AlphaFoldDB" id="A0A921G0Y4"/>
<proteinExistence type="predicted"/>
<gene>
    <name evidence="2" type="ORF">K8V56_12935</name>
</gene>
<comment type="caution">
    <text evidence="2">The sequence shown here is derived from an EMBL/GenBank/DDBJ whole genome shotgun (WGS) entry which is preliminary data.</text>
</comment>
<accession>A0A921G0Y4</accession>
<reference evidence="2" key="2">
    <citation type="submission" date="2021-09" db="EMBL/GenBank/DDBJ databases">
        <authorList>
            <person name="Gilroy R."/>
        </authorList>
    </citation>
    <scope>NUCLEOTIDE SEQUENCE</scope>
    <source>
        <strain evidence="2">CHK171-7178</strain>
    </source>
</reference>